<dbReference type="EnsemblMetazoa" id="PPAI005791-RA">
    <property type="protein sequence ID" value="PPAI005791-PA"/>
    <property type="gene ID" value="PPAI005791"/>
</dbReference>
<evidence type="ECO:0000313" key="7">
    <source>
        <dbReference type="EnsemblMetazoa" id="PPAI005791-PA"/>
    </source>
</evidence>
<sequence length="501" mass="57127">MARSQDLVSVLRGLQIVLEATVKSQEQCVQRLWANSSIREIFNENRLISSQCLKKLLENPSKELSEASNSLKEAAERSSVVLEGIRQYTASSVKFEPKEITKDLGNIDVASLTLKELEHYLAQNKNRSPEMFGTLRQEELGTPLAPTSVTEDEKYVKEWVNFIAKEDKKAKDIVPEVKVPPEEAKTPTNIPQLSAVAKQRKVHRGVLHDGTEVAIKIQYPGVAASIRSDIDNLVGLLKVWDVFPKGIFIDNVVKVAKRELVWEVDYFREADYTEKYAEMVANFPQYRVPRVIRDLTTKNIITTELVPGVPLDQCFDLDESHRTIIGRGVMQLCMQELFVMQCMQTDPNWSNFLYDTQSRKLMLIDFGSTRFYTKEFIDNYLRVTIAASRKDRDTVLKISREMGFLTGYETKQMENAHVEAVMILGELFSCDGAFDFGHQNTTKRIVDLVPTMVAHRLCPPPDEIYSIHRKLSGVFLLCSRLKVKIACQPIFNEIVKNYTFG</sequence>
<dbReference type="AlphaFoldDB" id="A0A1B0DD20"/>
<evidence type="ECO:0000313" key="8">
    <source>
        <dbReference type="Proteomes" id="UP000092462"/>
    </source>
</evidence>
<dbReference type="Gene3D" id="1.10.510.10">
    <property type="entry name" value="Transferase(Phosphotransferase) domain 1"/>
    <property type="match status" value="1"/>
</dbReference>
<dbReference type="InterPro" id="IPR051409">
    <property type="entry name" value="Atypical_kinase_ADCK"/>
</dbReference>
<feature type="domain" description="ABC1 atypical kinase-like" evidence="6">
    <location>
        <begin position="201"/>
        <end position="398"/>
    </location>
</feature>
<dbReference type="EMBL" id="AJVK01031563">
    <property type="status" value="NOT_ANNOTATED_CDS"/>
    <property type="molecule type" value="Genomic_DNA"/>
</dbReference>
<comment type="similarity">
    <text evidence="2">Belongs to the protein kinase superfamily. ADCK protein kinase family.</text>
</comment>
<evidence type="ECO:0000259" key="6">
    <source>
        <dbReference type="Pfam" id="PF03109"/>
    </source>
</evidence>
<reference evidence="7" key="1">
    <citation type="submission" date="2022-08" db="UniProtKB">
        <authorList>
            <consortium name="EnsemblMetazoa"/>
        </authorList>
    </citation>
    <scope>IDENTIFICATION</scope>
    <source>
        <strain evidence="7">Israel</strain>
    </source>
</reference>
<keyword evidence="5" id="KW-0067">ATP-binding</keyword>
<dbReference type="GO" id="GO:0016740">
    <property type="term" value="F:transferase activity"/>
    <property type="evidence" value="ECO:0007669"/>
    <property type="project" value="UniProtKB-KW"/>
</dbReference>
<comment type="pathway">
    <text evidence="1">Cofactor biosynthesis; ubiquinone biosynthesis.</text>
</comment>
<dbReference type="InterPro" id="IPR011009">
    <property type="entry name" value="Kinase-like_dom_sf"/>
</dbReference>
<dbReference type="InterPro" id="IPR004147">
    <property type="entry name" value="ABC1_dom"/>
</dbReference>
<name>A0A1B0DD20_PHLPP</name>
<evidence type="ECO:0000256" key="1">
    <source>
        <dbReference type="ARBA" id="ARBA00004749"/>
    </source>
</evidence>
<protein>
    <recommendedName>
        <fullName evidence="6">ABC1 atypical kinase-like domain-containing protein</fullName>
    </recommendedName>
</protein>
<dbReference type="EMBL" id="AJVK01031564">
    <property type="status" value="NOT_ANNOTATED_CDS"/>
    <property type="molecule type" value="Genomic_DNA"/>
</dbReference>
<evidence type="ECO:0000256" key="3">
    <source>
        <dbReference type="ARBA" id="ARBA00022679"/>
    </source>
</evidence>
<organism evidence="7 8">
    <name type="scientific">Phlebotomus papatasi</name>
    <name type="common">Sandfly</name>
    <dbReference type="NCBI Taxonomy" id="29031"/>
    <lineage>
        <taxon>Eukaryota</taxon>
        <taxon>Metazoa</taxon>
        <taxon>Ecdysozoa</taxon>
        <taxon>Arthropoda</taxon>
        <taxon>Hexapoda</taxon>
        <taxon>Insecta</taxon>
        <taxon>Pterygota</taxon>
        <taxon>Neoptera</taxon>
        <taxon>Endopterygota</taxon>
        <taxon>Diptera</taxon>
        <taxon>Nematocera</taxon>
        <taxon>Psychodoidea</taxon>
        <taxon>Psychodidae</taxon>
        <taxon>Phlebotomus</taxon>
        <taxon>Phlebotomus</taxon>
    </lineage>
</organism>
<dbReference type="InterPro" id="IPR034646">
    <property type="entry name" value="ADCK3_dom"/>
</dbReference>
<dbReference type="SUPFAM" id="SSF56112">
    <property type="entry name" value="Protein kinase-like (PK-like)"/>
    <property type="match status" value="1"/>
</dbReference>
<accession>A0A1B0DD20</accession>
<keyword evidence="3" id="KW-0808">Transferase</keyword>
<dbReference type="GO" id="GO:0005524">
    <property type="term" value="F:ATP binding"/>
    <property type="evidence" value="ECO:0007669"/>
    <property type="project" value="UniProtKB-KW"/>
</dbReference>
<evidence type="ECO:0000256" key="2">
    <source>
        <dbReference type="ARBA" id="ARBA00009670"/>
    </source>
</evidence>
<evidence type="ECO:0000256" key="5">
    <source>
        <dbReference type="ARBA" id="ARBA00022840"/>
    </source>
</evidence>
<dbReference type="CDD" id="cd13970">
    <property type="entry name" value="ABC1_ADCK3"/>
    <property type="match status" value="1"/>
</dbReference>
<dbReference type="VEuPathDB" id="VectorBase:PPAPM1_001069"/>
<proteinExistence type="inferred from homology"/>
<evidence type="ECO:0000256" key="4">
    <source>
        <dbReference type="ARBA" id="ARBA00022741"/>
    </source>
</evidence>
<dbReference type="Proteomes" id="UP000092462">
    <property type="component" value="Unassembled WGS sequence"/>
</dbReference>
<keyword evidence="8" id="KW-1185">Reference proteome</keyword>
<dbReference type="PANTHER" id="PTHR43851:SF3">
    <property type="entry name" value="COENZYME Q8"/>
    <property type="match status" value="1"/>
</dbReference>
<dbReference type="PANTHER" id="PTHR43851">
    <property type="match status" value="1"/>
</dbReference>
<dbReference type="VEuPathDB" id="VectorBase:PPAI005791"/>
<keyword evidence="4" id="KW-0547">Nucleotide-binding</keyword>
<dbReference type="GO" id="GO:0006744">
    <property type="term" value="P:ubiquinone biosynthetic process"/>
    <property type="evidence" value="ECO:0007669"/>
    <property type="project" value="TreeGrafter"/>
</dbReference>
<dbReference type="Pfam" id="PF03109">
    <property type="entry name" value="ABC1"/>
    <property type="match status" value="1"/>
</dbReference>